<evidence type="ECO:0000313" key="10">
    <source>
        <dbReference type="Proteomes" id="UP000217784"/>
    </source>
</evidence>
<keyword evidence="10" id="KW-1185">Reference proteome</keyword>
<dbReference type="SUPFAM" id="SSF103456">
    <property type="entry name" value="Preprotein translocase SecE subunit"/>
    <property type="match status" value="1"/>
</dbReference>
<comment type="subcellular location">
    <subcellularLocation>
        <location evidence="8">Cell membrane</location>
        <topology evidence="8">Single-pass membrane protein</topology>
    </subcellularLocation>
    <subcellularLocation>
        <location evidence="7">Endomembrane system</location>
        <topology evidence="7">Single-pass membrane protein</topology>
    </subcellularLocation>
</comment>
<dbReference type="GO" id="GO:0008320">
    <property type="term" value="F:protein transmembrane transporter activity"/>
    <property type="evidence" value="ECO:0007669"/>
    <property type="project" value="UniProtKB-UniRule"/>
</dbReference>
<dbReference type="EMBL" id="LMVM01000023">
    <property type="protein sequence ID" value="PAV04374.1"/>
    <property type="molecule type" value="Genomic_DNA"/>
</dbReference>
<name>A0A2A2H4Z3_METBR</name>
<dbReference type="HAMAP" id="MF_00422">
    <property type="entry name" value="SecE"/>
    <property type="match status" value="1"/>
</dbReference>
<keyword evidence="3 8" id="KW-0653">Protein transport</keyword>
<dbReference type="Pfam" id="PF00584">
    <property type="entry name" value="SecE"/>
    <property type="match status" value="1"/>
</dbReference>
<evidence type="ECO:0000256" key="6">
    <source>
        <dbReference type="ARBA" id="ARBA00023136"/>
    </source>
</evidence>
<evidence type="ECO:0000256" key="1">
    <source>
        <dbReference type="ARBA" id="ARBA00022448"/>
    </source>
</evidence>
<dbReference type="Gene3D" id="1.20.5.820">
    <property type="entry name" value="Preprotein translocase SecE subunit"/>
    <property type="match status" value="1"/>
</dbReference>
<organism evidence="9 10">
    <name type="scientific">Methanobacterium bryantii</name>
    <dbReference type="NCBI Taxonomy" id="2161"/>
    <lineage>
        <taxon>Archaea</taxon>
        <taxon>Methanobacteriati</taxon>
        <taxon>Methanobacteriota</taxon>
        <taxon>Methanomada group</taxon>
        <taxon>Methanobacteria</taxon>
        <taxon>Methanobacteriales</taxon>
        <taxon>Methanobacteriaceae</taxon>
        <taxon>Methanobacterium</taxon>
    </lineage>
</organism>
<comment type="function">
    <text evidence="8">Essential subunit of the Sec protein translocation channel SecYEG. Clamps together the 2 halves of SecY. May contact the channel plug during translocation.</text>
</comment>
<dbReference type="GO" id="GO:0005886">
    <property type="term" value="C:plasma membrane"/>
    <property type="evidence" value="ECO:0007669"/>
    <property type="project" value="UniProtKB-SubCell"/>
</dbReference>
<comment type="caution">
    <text evidence="9">The sequence shown here is derived from an EMBL/GenBank/DDBJ whole genome shotgun (WGS) entry which is preliminary data.</text>
</comment>
<evidence type="ECO:0000256" key="8">
    <source>
        <dbReference type="HAMAP-Rule" id="MF_00422"/>
    </source>
</evidence>
<keyword evidence="4 8" id="KW-1133">Transmembrane helix</keyword>
<sequence length="61" mass="6904">MNLNKESITQALKQYRRVLYISKRPERDEYINVAKITGIGIIIIGVIGFVITLVAQLISQT</sequence>
<dbReference type="InterPro" id="IPR001901">
    <property type="entry name" value="Translocase_SecE/Sec61-g"/>
</dbReference>
<evidence type="ECO:0000256" key="3">
    <source>
        <dbReference type="ARBA" id="ARBA00022927"/>
    </source>
</evidence>
<keyword evidence="2 8" id="KW-0812">Transmembrane</keyword>
<accession>A0A2A2H4Z3</accession>
<dbReference type="RefSeq" id="WP_069585611.1">
    <property type="nucleotide sequence ID" value="NZ_LMVM01000023.1"/>
</dbReference>
<dbReference type="AlphaFoldDB" id="A0A2A2H4Z3"/>
<evidence type="ECO:0000256" key="2">
    <source>
        <dbReference type="ARBA" id="ARBA00022692"/>
    </source>
</evidence>
<keyword evidence="6 8" id="KW-0472">Membrane</keyword>
<protein>
    <recommendedName>
        <fullName evidence="8">Protein translocase subunit SecE</fullName>
    </recommendedName>
    <alternativeName>
        <fullName evidence="8">Protein transport protein Sec61 gamma subunit homolog</fullName>
    </alternativeName>
</protein>
<dbReference type="Proteomes" id="UP000217784">
    <property type="component" value="Unassembled WGS sequence"/>
</dbReference>
<feature type="transmembrane region" description="Helical" evidence="8">
    <location>
        <begin position="33"/>
        <end position="58"/>
    </location>
</feature>
<comment type="subunit">
    <text evidence="8">Component of the Sec protein translocase complex. Heterotrimer consisting of SecY (alpha), SecG (beta) and SecE (gamma) subunits. The heterotrimers can form oligomers, although 1 heterotrimer is thought to be able to translocate proteins. Interacts with the ribosome. May interact with SecDF, and other proteins may be involved.</text>
</comment>
<reference evidence="9 10" key="1">
    <citation type="journal article" date="2017" name="BMC Genomics">
        <title>Genomic analysis of methanogenic archaea reveals a shift towards energy conservation.</title>
        <authorList>
            <person name="Gilmore S.P."/>
            <person name="Henske J.K."/>
            <person name="Sexton J.A."/>
            <person name="Solomon K.V."/>
            <person name="Seppala S."/>
            <person name="Yoo J.I."/>
            <person name="Huyett L.M."/>
            <person name="Pressman A."/>
            <person name="Cogan J.Z."/>
            <person name="Kivenson V."/>
            <person name="Peng X."/>
            <person name="Tan Y."/>
            <person name="Valentine D.L."/>
            <person name="O'Malley M.A."/>
        </authorList>
    </citation>
    <scope>NUCLEOTIDE SEQUENCE [LARGE SCALE GENOMIC DNA]</scope>
    <source>
        <strain evidence="9 10">M.o.H.</strain>
    </source>
</reference>
<dbReference type="GO" id="GO:0065002">
    <property type="term" value="P:intracellular protein transmembrane transport"/>
    <property type="evidence" value="ECO:0007669"/>
    <property type="project" value="UniProtKB-UniRule"/>
</dbReference>
<comment type="similarity">
    <text evidence="8">Belongs to the SecE/SEC61-gamma family.</text>
</comment>
<dbReference type="NCBIfam" id="NF006909">
    <property type="entry name" value="PRK09400.1-4"/>
    <property type="match status" value="1"/>
</dbReference>
<dbReference type="GO" id="GO:0009306">
    <property type="term" value="P:protein secretion"/>
    <property type="evidence" value="ECO:0007669"/>
    <property type="project" value="UniProtKB-UniRule"/>
</dbReference>
<dbReference type="InterPro" id="IPR023391">
    <property type="entry name" value="Prot_translocase_SecE_dom_sf"/>
</dbReference>
<dbReference type="GO" id="GO:0012505">
    <property type="term" value="C:endomembrane system"/>
    <property type="evidence" value="ECO:0007669"/>
    <property type="project" value="UniProtKB-SubCell"/>
</dbReference>
<keyword evidence="1 8" id="KW-0813">Transport</keyword>
<evidence type="ECO:0000256" key="4">
    <source>
        <dbReference type="ARBA" id="ARBA00022989"/>
    </source>
</evidence>
<dbReference type="OrthoDB" id="52835at2157"/>
<dbReference type="GO" id="GO:0006605">
    <property type="term" value="P:protein targeting"/>
    <property type="evidence" value="ECO:0007669"/>
    <property type="project" value="UniProtKB-UniRule"/>
</dbReference>
<dbReference type="InterPro" id="IPR008158">
    <property type="entry name" value="Translocase_Sec61-g"/>
</dbReference>
<keyword evidence="5 8" id="KW-0811">Translocation</keyword>
<evidence type="ECO:0000256" key="7">
    <source>
        <dbReference type="ARBA" id="ARBA00037847"/>
    </source>
</evidence>
<keyword evidence="8" id="KW-1003">Cell membrane</keyword>
<evidence type="ECO:0000256" key="5">
    <source>
        <dbReference type="ARBA" id="ARBA00023010"/>
    </source>
</evidence>
<gene>
    <name evidence="8 9" type="primary">secE</name>
    <name evidence="9" type="ORF">ASJ80_05885</name>
</gene>
<proteinExistence type="inferred from homology"/>
<dbReference type="NCBIfam" id="TIGR00327">
    <property type="entry name" value="secE_euk_arch"/>
    <property type="match status" value="1"/>
</dbReference>
<evidence type="ECO:0000313" key="9">
    <source>
        <dbReference type="EMBL" id="PAV04374.1"/>
    </source>
</evidence>